<dbReference type="Proteomes" id="UP000317265">
    <property type="component" value="Unassembled WGS sequence"/>
</dbReference>
<evidence type="ECO:0000313" key="3">
    <source>
        <dbReference type="EMBL" id="TDA40041.1"/>
    </source>
</evidence>
<dbReference type="AlphaFoldDB" id="A0A520KFQ8"/>
<reference evidence="2 4" key="2">
    <citation type="journal article" date="2019" name="Nat. Microbiol.">
        <title>Wide diversity of methane and short-chain alkane metabolisms in uncultured archaea.</title>
        <authorList>
            <person name="Borrel G."/>
            <person name="Adam P.S."/>
            <person name="McKay L.J."/>
            <person name="Chen L.X."/>
            <person name="Sierra-Garcia I.N."/>
            <person name="Sieber C.M."/>
            <person name="Letourneur Q."/>
            <person name="Ghozlane A."/>
            <person name="Andersen G.L."/>
            <person name="Li W.J."/>
            <person name="Hallam S.J."/>
            <person name="Muyzer G."/>
            <person name="de Oliveira V.M."/>
            <person name="Inskeep W.P."/>
            <person name="Banfield J.F."/>
            <person name="Gribaldo S."/>
        </authorList>
    </citation>
    <scope>NUCLEOTIDE SEQUENCE [LARGE SCALE GENOMIC DNA]</scope>
    <source>
        <strain evidence="2">Verst-YHS</strain>
    </source>
</reference>
<gene>
    <name evidence="3" type="ORF">DSO09_01560</name>
    <name evidence="2" type="ORF">EF809_03140</name>
</gene>
<dbReference type="SUPFAM" id="SSF54909">
    <property type="entry name" value="Dimeric alpha+beta barrel"/>
    <property type="match status" value="1"/>
</dbReference>
<evidence type="ECO:0000313" key="4">
    <source>
        <dbReference type="Proteomes" id="UP000316080"/>
    </source>
</evidence>
<dbReference type="Pfam" id="PF01037">
    <property type="entry name" value="AsnC_trans_reg"/>
    <property type="match status" value="1"/>
</dbReference>
<organism evidence="2 4">
    <name type="scientific">Thermoproteota archaeon</name>
    <dbReference type="NCBI Taxonomy" id="2056631"/>
    <lineage>
        <taxon>Archaea</taxon>
        <taxon>Thermoproteota</taxon>
    </lineage>
</organism>
<accession>A0A520KFQ8</accession>
<dbReference type="InterPro" id="IPR011008">
    <property type="entry name" value="Dimeric_a/b-barrel"/>
</dbReference>
<reference evidence="3 5" key="1">
    <citation type="journal article" date="2019" name="Nat. Microbiol.">
        <title>Expanding anaerobic alkane metabolism in the domain of Archaea.</title>
        <authorList>
            <person name="Wang Y."/>
            <person name="Wegener G."/>
            <person name="Hou J."/>
            <person name="Wang F."/>
            <person name="Xiao X."/>
        </authorList>
    </citation>
    <scope>NUCLEOTIDE SEQUENCE [LARGE SCALE GENOMIC DNA]</scope>
    <source>
        <strain evidence="3">WYZ-LMO11</strain>
    </source>
</reference>
<proteinExistence type="predicted"/>
<dbReference type="EMBL" id="QNVI01000016">
    <property type="protein sequence ID" value="TDA40041.1"/>
    <property type="molecule type" value="Genomic_DNA"/>
</dbReference>
<name>A0A520KFQ8_9CREN</name>
<evidence type="ECO:0000313" key="5">
    <source>
        <dbReference type="Proteomes" id="UP000317265"/>
    </source>
</evidence>
<dbReference type="Gene3D" id="3.30.70.920">
    <property type="match status" value="1"/>
</dbReference>
<evidence type="ECO:0000259" key="1">
    <source>
        <dbReference type="Pfam" id="PF01037"/>
    </source>
</evidence>
<comment type="caution">
    <text evidence="2">The sequence shown here is derived from an EMBL/GenBank/DDBJ whole genome shotgun (WGS) entry which is preliminary data.</text>
</comment>
<sequence>MGLSAFVLGVTQIGKEREVLEKCLKIKGVIEGYLVFGEFDILLKLETQDIKELTKRIEEIRKVDGLLRTTTLITMQ</sequence>
<protein>
    <submittedName>
        <fullName evidence="2">Lrp/AsnC family transcriptional regulator</fullName>
    </submittedName>
</protein>
<dbReference type="EMBL" id="RXIH01000025">
    <property type="protein sequence ID" value="RZN56381.1"/>
    <property type="molecule type" value="Genomic_DNA"/>
</dbReference>
<evidence type="ECO:0000313" key="2">
    <source>
        <dbReference type="EMBL" id="RZN56381.1"/>
    </source>
</evidence>
<dbReference type="Proteomes" id="UP000316080">
    <property type="component" value="Unassembled WGS sequence"/>
</dbReference>
<feature type="domain" description="Transcription regulator AsnC/Lrp ligand binding" evidence="1">
    <location>
        <begin position="15"/>
        <end position="76"/>
    </location>
</feature>
<dbReference type="InterPro" id="IPR019887">
    <property type="entry name" value="Tscrpt_reg_AsnC/Lrp_C"/>
</dbReference>